<proteinExistence type="predicted"/>
<feature type="non-terminal residue" evidence="2">
    <location>
        <position position="168"/>
    </location>
</feature>
<dbReference type="PROSITE" id="PS50879">
    <property type="entry name" value="RNASE_H_1"/>
    <property type="match status" value="1"/>
</dbReference>
<feature type="non-terminal residue" evidence="2">
    <location>
        <position position="1"/>
    </location>
</feature>
<organism evidence="2">
    <name type="scientific">Lygus hesperus</name>
    <name type="common">Western plant bug</name>
    <dbReference type="NCBI Taxonomy" id="30085"/>
    <lineage>
        <taxon>Eukaryota</taxon>
        <taxon>Metazoa</taxon>
        <taxon>Ecdysozoa</taxon>
        <taxon>Arthropoda</taxon>
        <taxon>Hexapoda</taxon>
        <taxon>Insecta</taxon>
        <taxon>Pterygota</taxon>
        <taxon>Neoptera</taxon>
        <taxon>Paraneoptera</taxon>
        <taxon>Hemiptera</taxon>
        <taxon>Heteroptera</taxon>
        <taxon>Panheteroptera</taxon>
        <taxon>Cimicomorpha</taxon>
        <taxon>Miridae</taxon>
        <taxon>Mirini</taxon>
        <taxon>Lygus</taxon>
    </lineage>
</organism>
<reference evidence="2" key="1">
    <citation type="journal article" date="2014" name="PLoS ONE">
        <title>Transcriptome-Based Identification of ABC Transporters in the Western Tarnished Plant Bug Lygus hesperus.</title>
        <authorList>
            <person name="Hull J.J."/>
            <person name="Chaney K."/>
            <person name="Geib S.M."/>
            <person name="Fabrick J.A."/>
            <person name="Brent C.S."/>
            <person name="Walsh D."/>
            <person name="Lavine L.C."/>
        </authorList>
    </citation>
    <scope>NUCLEOTIDE SEQUENCE</scope>
</reference>
<dbReference type="GO" id="GO:0004523">
    <property type="term" value="F:RNA-DNA hybrid ribonuclease activity"/>
    <property type="evidence" value="ECO:0007669"/>
    <property type="project" value="InterPro"/>
</dbReference>
<dbReference type="AlphaFoldDB" id="A0A0A9X9J1"/>
<sequence length="168" mass="19121">SVNFCWIKSHSGIRGNDLVDSEAKRAALLPEPPPSRLYPFTDLRTSANRALLRQWRKEFLAYPSGCQYKGLFPYPSKRTWFDGITGTNPKAFFKTITRLRTGHCKTNLYLHKINPANSSLCRNCSLTEESPEHIILECPIHHAARLLLLEPCENRAARPFNPNSLLAE</sequence>
<feature type="domain" description="RNase H type-1" evidence="1">
    <location>
        <begin position="1"/>
        <end position="28"/>
    </location>
</feature>
<name>A0A0A9X9J1_LYGHE</name>
<gene>
    <name evidence="2" type="ORF">CM83_16826</name>
</gene>
<dbReference type="InterPro" id="IPR012337">
    <property type="entry name" value="RNaseH-like_sf"/>
</dbReference>
<evidence type="ECO:0000259" key="1">
    <source>
        <dbReference type="PROSITE" id="PS50879"/>
    </source>
</evidence>
<dbReference type="GO" id="GO:0003676">
    <property type="term" value="F:nucleic acid binding"/>
    <property type="evidence" value="ECO:0007669"/>
    <property type="project" value="InterPro"/>
</dbReference>
<dbReference type="EMBL" id="GBHO01027288">
    <property type="protein sequence ID" value="JAG16316.1"/>
    <property type="molecule type" value="Transcribed_RNA"/>
</dbReference>
<accession>A0A0A9X9J1</accession>
<reference evidence="2" key="2">
    <citation type="submission" date="2014-07" db="EMBL/GenBank/DDBJ databases">
        <authorList>
            <person name="Hull J."/>
        </authorList>
    </citation>
    <scope>NUCLEOTIDE SEQUENCE</scope>
</reference>
<dbReference type="InterPro" id="IPR036397">
    <property type="entry name" value="RNaseH_sf"/>
</dbReference>
<dbReference type="SUPFAM" id="SSF53098">
    <property type="entry name" value="Ribonuclease H-like"/>
    <property type="match status" value="1"/>
</dbReference>
<protein>
    <recommendedName>
        <fullName evidence="1">RNase H type-1 domain-containing protein</fullName>
    </recommendedName>
</protein>
<evidence type="ECO:0000313" key="2">
    <source>
        <dbReference type="EMBL" id="JAG16316.1"/>
    </source>
</evidence>
<dbReference type="InterPro" id="IPR002156">
    <property type="entry name" value="RNaseH_domain"/>
</dbReference>
<dbReference type="Gene3D" id="3.30.420.10">
    <property type="entry name" value="Ribonuclease H-like superfamily/Ribonuclease H"/>
    <property type="match status" value="1"/>
</dbReference>